<feature type="compositionally biased region" description="Low complexity" evidence="4">
    <location>
        <begin position="171"/>
        <end position="180"/>
    </location>
</feature>
<dbReference type="EMBL" id="JAVIJP010000019">
    <property type="protein sequence ID" value="KAL3638512.1"/>
    <property type="molecule type" value="Genomic_DNA"/>
</dbReference>
<evidence type="ECO:0000313" key="5">
    <source>
        <dbReference type="EMBL" id="KAL3638512.1"/>
    </source>
</evidence>
<feature type="region of interest" description="Disordered" evidence="4">
    <location>
        <begin position="1"/>
        <end position="40"/>
    </location>
</feature>
<keyword evidence="2" id="KW-0805">Transcription regulation</keyword>
<gene>
    <name evidence="5" type="ORF">CASFOL_017883</name>
</gene>
<proteinExistence type="predicted"/>
<evidence type="ECO:0000256" key="2">
    <source>
        <dbReference type="ARBA" id="ARBA00023015"/>
    </source>
</evidence>
<reference evidence="6" key="1">
    <citation type="journal article" date="2024" name="IScience">
        <title>Strigolactones Initiate the Formation of Haustorium-like Structures in Castilleja.</title>
        <authorList>
            <person name="Buerger M."/>
            <person name="Peterson D."/>
            <person name="Chory J."/>
        </authorList>
    </citation>
    <scope>NUCLEOTIDE SEQUENCE [LARGE SCALE GENOMIC DNA]</scope>
</reference>
<dbReference type="PANTHER" id="PTHR33388">
    <property type="entry name" value="OS01G0212500 PROTEIN"/>
    <property type="match status" value="1"/>
</dbReference>
<evidence type="ECO:0000256" key="1">
    <source>
        <dbReference type="ARBA" id="ARBA00022491"/>
    </source>
</evidence>
<keyword evidence="6" id="KW-1185">Reference proteome</keyword>
<protein>
    <submittedName>
        <fullName evidence="5">Uncharacterized protein</fullName>
    </submittedName>
</protein>
<dbReference type="AlphaFoldDB" id="A0ABD3D9Z4"/>
<feature type="compositionally biased region" description="Polar residues" evidence="4">
    <location>
        <begin position="181"/>
        <end position="198"/>
    </location>
</feature>
<dbReference type="Proteomes" id="UP001632038">
    <property type="component" value="Unassembled WGS sequence"/>
</dbReference>
<accession>A0ABD3D9Z4</accession>
<organism evidence="5 6">
    <name type="scientific">Castilleja foliolosa</name>
    <dbReference type="NCBI Taxonomy" id="1961234"/>
    <lineage>
        <taxon>Eukaryota</taxon>
        <taxon>Viridiplantae</taxon>
        <taxon>Streptophyta</taxon>
        <taxon>Embryophyta</taxon>
        <taxon>Tracheophyta</taxon>
        <taxon>Spermatophyta</taxon>
        <taxon>Magnoliopsida</taxon>
        <taxon>eudicotyledons</taxon>
        <taxon>Gunneridae</taxon>
        <taxon>Pentapetalae</taxon>
        <taxon>asterids</taxon>
        <taxon>lamiids</taxon>
        <taxon>Lamiales</taxon>
        <taxon>Orobanchaceae</taxon>
        <taxon>Pedicularideae</taxon>
        <taxon>Castillejinae</taxon>
        <taxon>Castilleja</taxon>
    </lineage>
</organism>
<feature type="region of interest" description="Disordered" evidence="4">
    <location>
        <begin position="171"/>
        <end position="198"/>
    </location>
</feature>
<name>A0ABD3D9Z4_9LAMI</name>
<evidence type="ECO:0000313" key="6">
    <source>
        <dbReference type="Proteomes" id="UP001632038"/>
    </source>
</evidence>
<dbReference type="InterPro" id="IPR040356">
    <property type="entry name" value="SPEAR"/>
</dbReference>
<evidence type="ECO:0000256" key="4">
    <source>
        <dbReference type="SAM" id="MobiDB-lite"/>
    </source>
</evidence>
<keyword evidence="3" id="KW-0804">Transcription</keyword>
<keyword evidence="1" id="KW-0678">Repressor</keyword>
<dbReference type="PANTHER" id="PTHR33388:SF1">
    <property type="entry name" value="PROTEIN SPEAR2"/>
    <property type="match status" value="1"/>
</dbReference>
<sequence length="356" mass="39491">MDQDEQFVSSSNSAGGGDDDKSKNGKPKKAPQRGLGVAQLERIRLEEQRNREAANALTNNAIASAHDPTQCPNISPNPISDEMGLLRGVSSWPRLWSGEYNNNNNYNYNVDGEGGDKHRVEFDHHHNVGFAFGPQVNINFQYDPNCPALPVYGGGPQRSFQSSSVVNVSSGISASSFPSSQTEPPSIQRSSWPEDNNNKTVVGMKRAYPFNLDILSNFHASGSRFEEFRTRNNEPRNEYIREGYLSIPPGPEQNPVEDSRLIGDFLMLGPPVAACTPLSSKNKHPMEYCGRKCLDLSDNRSLSSQENLRNSQAHREGSTEQTFSFFPIKPRTDQAIAHVRNGNAEKVEKLDLNLKL</sequence>
<comment type="caution">
    <text evidence="5">The sequence shown here is derived from an EMBL/GenBank/DDBJ whole genome shotgun (WGS) entry which is preliminary data.</text>
</comment>
<evidence type="ECO:0000256" key="3">
    <source>
        <dbReference type="ARBA" id="ARBA00023163"/>
    </source>
</evidence>